<feature type="domain" description="BAR" evidence="7">
    <location>
        <begin position="5"/>
        <end position="239"/>
    </location>
</feature>
<organism evidence="8 9">
    <name type="scientific">Plakobranchus ocellatus</name>
    <dbReference type="NCBI Taxonomy" id="259542"/>
    <lineage>
        <taxon>Eukaryota</taxon>
        <taxon>Metazoa</taxon>
        <taxon>Spiralia</taxon>
        <taxon>Lophotrochozoa</taxon>
        <taxon>Mollusca</taxon>
        <taxon>Gastropoda</taxon>
        <taxon>Heterobranchia</taxon>
        <taxon>Euthyneura</taxon>
        <taxon>Panpulmonata</taxon>
        <taxon>Sacoglossa</taxon>
        <taxon>Placobranchoidea</taxon>
        <taxon>Plakobranchidae</taxon>
        <taxon>Plakobranchus</taxon>
    </lineage>
</organism>
<protein>
    <submittedName>
        <fullName evidence="8">ARF-GAP with coiled-coil, ank repeat and ph domain-containing protein 2</fullName>
    </submittedName>
</protein>
<evidence type="ECO:0000256" key="1">
    <source>
        <dbReference type="ARBA" id="ARBA00022723"/>
    </source>
</evidence>
<reference evidence="8 9" key="1">
    <citation type="journal article" date="2021" name="Elife">
        <title>Chloroplast acquisition without the gene transfer in kleptoplastic sea slugs, Plakobranchus ocellatus.</title>
        <authorList>
            <person name="Maeda T."/>
            <person name="Takahashi S."/>
            <person name="Yoshida T."/>
            <person name="Shimamura S."/>
            <person name="Takaki Y."/>
            <person name="Nagai Y."/>
            <person name="Toyoda A."/>
            <person name="Suzuki Y."/>
            <person name="Arimoto A."/>
            <person name="Ishii H."/>
            <person name="Satoh N."/>
            <person name="Nishiyama T."/>
            <person name="Hasebe M."/>
            <person name="Maruyama T."/>
            <person name="Minagawa J."/>
            <person name="Obokata J."/>
            <person name="Shigenobu S."/>
        </authorList>
    </citation>
    <scope>NUCLEOTIDE SEQUENCE [LARGE SCALE GENOMIC DNA]</scope>
</reference>
<keyword evidence="3" id="KW-0863">Zinc-finger</keyword>
<sequence length="270" mass="31015">MQHTVDFKECLKDSPKFRASLEDAENDIEALEGRLDKLVKQCNLMIDAGKTFSTASSGFVLGVRDLANYFGTDALVSASLNRFAHSMSEMLKYLNILMDQAQRSVSKNLNSFIRVDIRKVKDTKKLFEKISDDMDSALVRNSQAQKSKVQECEDANNALTAMRSCFAHTSLDYVFQINVLNSKKRFDILDTMLSFMHAQNTFFHQGHDLFQDLESTYMKDIAGQVEELSSKAKVEMKEMEERHTLVQQKQWMTFVQTRVVKFLMCHVWSS</sequence>
<keyword evidence="2" id="KW-0677">Repeat</keyword>
<dbReference type="Proteomes" id="UP000735302">
    <property type="component" value="Unassembled WGS sequence"/>
</dbReference>
<name>A0AAV3Z969_9GAST</name>
<evidence type="ECO:0000313" key="8">
    <source>
        <dbReference type="EMBL" id="GFN91786.1"/>
    </source>
</evidence>
<dbReference type="GO" id="GO:0005737">
    <property type="term" value="C:cytoplasm"/>
    <property type="evidence" value="ECO:0007669"/>
    <property type="project" value="InterPro"/>
</dbReference>
<dbReference type="PANTHER" id="PTHR23180:SF399">
    <property type="entry name" value="BLOWN FUSE, ISOFORM A-RELATED"/>
    <property type="match status" value="1"/>
</dbReference>
<evidence type="ECO:0000256" key="5">
    <source>
        <dbReference type="ARBA" id="ARBA00023043"/>
    </source>
</evidence>
<keyword evidence="5" id="KW-0040">ANK repeat</keyword>
<evidence type="ECO:0000256" key="2">
    <source>
        <dbReference type="ARBA" id="ARBA00022737"/>
    </source>
</evidence>
<gene>
    <name evidence="8" type="ORF">PoB_001829200</name>
</gene>
<dbReference type="InterPro" id="IPR045258">
    <property type="entry name" value="ACAP1/2/3-like"/>
</dbReference>
<comment type="caution">
    <text evidence="8">The sequence shown here is derived from an EMBL/GenBank/DDBJ whole genome shotgun (WGS) entry which is preliminary data.</text>
</comment>
<keyword evidence="4" id="KW-0862">Zinc</keyword>
<keyword evidence="1" id="KW-0479">Metal-binding</keyword>
<dbReference type="GO" id="GO:0008270">
    <property type="term" value="F:zinc ion binding"/>
    <property type="evidence" value="ECO:0007669"/>
    <property type="project" value="UniProtKB-KW"/>
</dbReference>
<dbReference type="CDD" id="cd07603">
    <property type="entry name" value="BAR_ACAPs"/>
    <property type="match status" value="1"/>
</dbReference>
<keyword evidence="9" id="KW-1185">Reference proteome</keyword>
<dbReference type="Gene3D" id="1.20.1270.60">
    <property type="entry name" value="Arfaptin homology (AH) domain/BAR domain"/>
    <property type="match status" value="1"/>
</dbReference>
<accession>A0AAV3Z969</accession>
<keyword evidence="6" id="KW-0175">Coiled coil</keyword>
<feature type="coiled-coil region" evidence="6">
    <location>
        <begin position="14"/>
        <end position="48"/>
    </location>
</feature>
<dbReference type="InterPro" id="IPR027267">
    <property type="entry name" value="AH/BAR_dom_sf"/>
</dbReference>
<evidence type="ECO:0000256" key="6">
    <source>
        <dbReference type="SAM" id="Coils"/>
    </source>
</evidence>
<dbReference type="EMBL" id="BLXT01002163">
    <property type="protein sequence ID" value="GFN91786.1"/>
    <property type="molecule type" value="Genomic_DNA"/>
</dbReference>
<evidence type="ECO:0000259" key="7">
    <source>
        <dbReference type="Pfam" id="PF16746"/>
    </source>
</evidence>
<evidence type="ECO:0000313" key="9">
    <source>
        <dbReference type="Proteomes" id="UP000735302"/>
    </source>
</evidence>
<dbReference type="InterPro" id="IPR004148">
    <property type="entry name" value="BAR_dom"/>
</dbReference>
<dbReference type="FunFam" id="1.20.1270.60:FF:000025">
    <property type="entry name" value="arf-GAP with coiled-coil, ANK repeat and PH domain-containing protein 2"/>
    <property type="match status" value="1"/>
</dbReference>
<dbReference type="Pfam" id="PF16746">
    <property type="entry name" value="BAR_3"/>
    <property type="match status" value="1"/>
</dbReference>
<dbReference type="GO" id="GO:0005096">
    <property type="term" value="F:GTPase activator activity"/>
    <property type="evidence" value="ECO:0007669"/>
    <property type="project" value="InterPro"/>
</dbReference>
<evidence type="ECO:0000256" key="4">
    <source>
        <dbReference type="ARBA" id="ARBA00022833"/>
    </source>
</evidence>
<proteinExistence type="predicted"/>
<dbReference type="AlphaFoldDB" id="A0AAV3Z969"/>
<dbReference type="SUPFAM" id="SSF103657">
    <property type="entry name" value="BAR/IMD domain-like"/>
    <property type="match status" value="1"/>
</dbReference>
<evidence type="ECO:0000256" key="3">
    <source>
        <dbReference type="ARBA" id="ARBA00022771"/>
    </source>
</evidence>
<dbReference type="PANTHER" id="PTHR23180">
    <property type="entry name" value="CENTAURIN/ARF"/>
    <property type="match status" value="1"/>
</dbReference>